<keyword evidence="1" id="KW-0472">Membrane</keyword>
<reference evidence="2 3" key="1">
    <citation type="submission" date="2018-06" db="EMBL/GenBank/DDBJ databases">
        <title>Spirosoma sp. HMF3257 Genome sequencing and assembly.</title>
        <authorList>
            <person name="Kang H."/>
            <person name="Cha I."/>
            <person name="Kim H."/>
            <person name="Kang J."/>
            <person name="Joh K."/>
        </authorList>
    </citation>
    <scope>NUCLEOTIDE SEQUENCE [LARGE SCALE GENOMIC DNA]</scope>
    <source>
        <strain evidence="2 3">HMF3257</strain>
    </source>
</reference>
<dbReference type="PROSITE" id="PS51257">
    <property type="entry name" value="PROKAR_LIPOPROTEIN"/>
    <property type="match status" value="1"/>
</dbReference>
<proteinExistence type="predicted"/>
<comment type="caution">
    <text evidence="2">The sequence shown here is derived from an EMBL/GenBank/DDBJ whole genome shotgun (WGS) entry which is preliminary data.</text>
</comment>
<organism evidence="2 3">
    <name type="scientific">Spirosoma telluris</name>
    <dbReference type="NCBI Taxonomy" id="2183553"/>
    <lineage>
        <taxon>Bacteria</taxon>
        <taxon>Pseudomonadati</taxon>
        <taxon>Bacteroidota</taxon>
        <taxon>Cytophagia</taxon>
        <taxon>Cytophagales</taxon>
        <taxon>Cytophagaceae</taxon>
        <taxon>Spirosoma</taxon>
    </lineage>
</organism>
<dbReference type="EMBL" id="QLII01000001">
    <property type="protein sequence ID" value="RAI75831.1"/>
    <property type="molecule type" value="Genomic_DNA"/>
</dbReference>
<protein>
    <submittedName>
        <fullName evidence="2">Uncharacterized protein</fullName>
    </submittedName>
</protein>
<dbReference type="Pfam" id="PF13644">
    <property type="entry name" value="DKNYY"/>
    <property type="match status" value="1"/>
</dbReference>
<dbReference type="RefSeq" id="WP_111344667.1">
    <property type="nucleotide sequence ID" value="NZ_QLII01000001.1"/>
</dbReference>
<sequence>MNFLVKKVVGPFASVAITLIGLLVLGCGPSSRRGYRIEKGEVVIYTGWPASRSIIGEADADSFTAINDEYGKDKTHVFYIGKIIPNADPATFEYLSGAYSRDKNNGYSRDKLISTDGPHVKVVPNINDTPTNVTAEGAPYVRDRYRVYKDTFIIEGADPASFVFVPMFNGNYLTHDNRRVYFQDRPIEGADGVHSEKCRTLISAINTVPGAWYWVRIVTGARLRMLTSTISLVPDNTMLKTNNGSISATTL</sequence>
<dbReference type="OrthoDB" id="1318779at2"/>
<evidence type="ECO:0000313" key="3">
    <source>
        <dbReference type="Proteomes" id="UP000249016"/>
    </source>
</evidence>
<dbReference type="AlphaFoldDB" id="A0A327NKD6"/>
<gene>
    <name evidence="2" type="ORF">HMF3257_19725</name>
</gene>
<dbReference type="Proteomes" id="UP000249016">
    <property type="component" value="Unassembled WGS sequence"/>
</dbReference>
<keyword evidence="3" id="KW-1185">Reference proteome</keyword>
<dbReference type="InterPro" id="IPR027375">
    <property type="entry name" value="DKNYY"/>
</dbReference>
<name>A0A327NKD6_9BACT</name>
<evidence type="ECO:0000313" key="2">
    <source>
        <dbReference type="EMBL" id="RAI75831.1"/>
    </source>
</evidence>
<keyword evidence="1" id="KW-0812">Transmembrane</keyword>
<keyword evidence="1" id="KW-1133">Transmembrane helix</keyword>
<feature type="transmembrane region" description="Helical" evidence="1">
    <location>
        <begin position="12"/>
        <end position="29"/>
    </location>
</feature>
<evidence type="ECO:0000256" key="1">
    <source>
        <dbReference type="SAM" id="Phobius"/>
    </source>
</evidence>
<accession>A0A327NKD6</accession>